<comment type="subcellular location">
    <subcellularLocation>
        <location evidence="1 10">Cytoplasm</location>
    </subcellularLocation>
</comment>
<dbReference type="GO" id="GO:0009360">
    <property type="term" value="C:DNA polymerase III complex"/>
    <property type="evidence" value="ECO:0007669"/>
    <property type="project" value="InterPro"/>
</dbReference>
<dbReference type="GO" id="GO:0006271">
    <property type="term" value="P:DNA strand elongation involved in DNA replication"/>
    <property type="evidence" value="ECO:0007669"/>
    <property type="project" value="TreeGrafter"/>
</dbReference>
<dbReference type="Pfam" id="PF02768">
    <property type="entry name" value="DNA_pol3_beta_3"/>
    <property type="match status" value="1"/>
</dbReference>
<comment type="caution">
    <text evidence="14">The sequence shown here is derived from an EMBL/GenBank/DDBJ whole genome shotgun (WGS) entry which is preliminary data.</text>
</comment>
<dbReference type="Gene3D" id="3.10.150.10">
    <property type="entry name" value="DNA Polymerase III, subunit A, domain 2"/>
    <property type="match status" value="1"/>
</dbReference>
<reference evidence="14" key="1">
    <citation type="journal article" date="2023" name="Int. J. Syst. Evol. Microbiol.">
        <title>Collibacillus ludicampi gen. nov., sp. nov., a new soil bacterium of the family Alicyclobacillaceae.</title>
        <authorList>
            <person name="Jojima T."/>
            <person name="Ioku Y."/>
            <person name="Fukuta Y."/>
            <person name="Shirasaka N."/>
            <person name="Matsumura Y."/>
            <person name="Mori M."/>
        </authorList>
    </citation>
    <scope>NUCLEOTIDE SEQUENCE</scope>
    <source>
        <strain evidence="14">TP075</strain>
    </source>
</reference>
<dbReference type="AlphaFoldDB" id="A0AAV4LKU4"/>
<comment type="subunit">
    <text evidence="10">Forms a ring-shaped head-to-tail homodimer around DNA.</text>
</comment>
<dbReference type="InterPro" id="IPR046938">
    <property type="entry name" value="DNA_clamp_sf"/>
</dbReference>
<comment type="function">
    <text evidence="10">Confers DNA tethering and processivity to DNA polymerases and other proteins. Acts as a clamp, forming a ring around DNA (a reaction catalyzed by the clamp-loading complex) which diffuses in an ATP-independent manner freely and bidirectionally along dsDNA. Initially characterized for its ability to contact the catalytic subunit of DNA polymerase III (Pol III), a complex, multichain enzyme responsible for most of the replicative synthesis in bacteria; Pol III exhibits 3'-5' exonuclease proofreading activity. The beta chain is required for initiation of replication as well as for processivity of DNA replication.</text>
</comment>
<evidence type="ECO:0000313" key="14">
    <source>
        <dbReference type="EMBL" id="GIM48506.1"/>
    </source>
</evidence>
<feature type="domain" description="DNA polymerase III beta sliding clamp central" evidence="12">
    <location>
        <begin position="138"/>
        <end position="252"/>
    </location>
</feature>
<evidence type="ECO:0000256" key="6">
    <source>
        <dbReference type="ARBA" id="ARBA00022695"/>
    </source>
</evidence>
<keyword evidence="4 10" id="KW-0963">Cytoplasm</keyword>
<dbReference type="RefSeq" id="WP_282201553.1">
    <property type="nucleotide sequence ID" value="NZ_BOQE01000002.1"/>
</dbReference>
<evidence type="ECO:0000256" key="10">
    <source>
        <dbReference type="PIRNR" id="PIRNR000804"/>
    </source>
</evidence>
<evidence type="ECO:0000256" key="2">
    <source>
        <dbReference type="ARBA" id="ARBA00010752"/>
    </source>
</evidence>
<evidence type="ECO:0000256" key="5">
    <source>
        <dbReference type="ARBA" id="ARBA00022679"/>
    </source>
</evidence>
<evidence type="ECO:0000256" key="8">
    <source>
        <dbReference type="ARBA" id="ARBA00022932"/>
    </source>
</evidence>
<dbReference type="GO" id="GO:0003677">
    <property type="term" value="F:DNA binding"/>
    <property type="evidence" value="ECO:0007669"/>
    <property type="project" value="UniProtKB-UniRule"/>
</dbReference>
<name>A0AAV4LKU4_9BACL</name>
<dbReference type="GO" id="GO:0003887">
    <property type="term" value="F:DNA-directed DNA polymerase activity"/>
    <property type="evidence" value="ECO:0007669"/>
    <property type="project" value="UniProtKB-UniRule"/>
</dbReference>
<accession>A0AAV4LKU4</accession>
<keyword evidence="15" id="KW-1185">Reference proteome</keyword>
<evidence type="ECO:0000256" key="9">
    <source>
        <dbReference type="ARBA" id="ARBA00023125"/>
    </source>
</evidence>
<keyword evidence="9" id="KW-0238">DNA-binding</keyword>
<keyword evidence="5 10" id="KW-0808">Transferase</keyword>
<dbReference type="SUPFAM" id="SSF55979">
    <property type="entry name" value="DNA clamp"/>
    <property type="match status" value="3"/>
</dbReference>
<dbReference type="EMBL" id="BOQE01000002">
    <property type="protein sequence ID" value="GIM48506.1"/>
    <property type="molecule type" value="Genomic_DNA"/>
</dbReference>
<dbReference type="InterPro" id="IPR022635">
    <property type="entry name" value="DNA_polIII_beta_C"/>
</dbReference>
<proteinExistence type="inferred from homology"/>
<dbReference type="Proteomes" id="UP001057291">
    <property type="component" value="Unassembled WGS sequence"/>
</dbReference>
<feature type="domain" description="DNA polymerase III beta sliding clamp N-terminal" evidence="11">
    <location>
        <begin position="1"/>
        <end position="121"/>
    </location>
</feature>
<dbReference type="NCBIfam" id="TIGR00663">
    <property type="entry name" value="dnan"/>
    <property type="match status" value="1"/>
</dbReference>
<evidence type="ECO:0000256" key="4">
    <source>
        <dbReference type="ARBA" id="ARBA00022490"/>
    </source>
</evidence>
<evidence type="ECO:0000256" key="1">
    <source>
        <dbReference type="ARBA" id="ARBA00004496"/>
    </source>
</evidence>
<dbReference type="InterPro" id="IPR022634">
    <property type="entry name" value="DNA_polIII_beta_N"/>
</dbReference>
<comment type="similarity">
    <text evidence="2 10">Belongs to the beta sliding clamp family.</text>
</comment>
<keyword evidence="8 10" id="KW-0239">DNA-directed DNA polymerase</keyword>
<gene>
    <name evidence="14" type="primary">dnaN_2</name>
    <name evidence="14" type="ORF">DNHGIG_40550</name>
</gene>
<keyword evidence="6 10" id="KW-0548">Nucleotidyltransferase</keyword>
<dbReference type="Gene3D" id="3.70.10.10">
    <property type="match status" value="1"/>
</dbReference>
<keyword evidence="7 10" id="KW-0235">DNA replication</keyword>
<dbReference type="PANTHER" id="PTHR30478:SF0">
    <property type="entry name" value="BETA SLIDING CLAMP"/>
    <property type="match status" value="1"/>
</dbReference>
<evidence type="ECO:0000256" key="3">
    <source>
        <dbReference type="ARBA" id="ARBA00021035"/>
    </source>
</evidence>
<dbReference type="Pfam" id="PF00712">
    <property type="entry name" value="DNA_pol3_beta"/>
    <property type="match status" value="1"/>
</dbReference>
<dbReference type="PIRSF" id="PIRSF000804">
    <property type="entry name" value="DNA_pol_III_b"/>
    <property type="match status" value="1"/>
</dbReference>
<evidence type="ECO:0000313" key="15">
    <source>
        <dbReference type="Proteomes" id="UP001057291"/>
    </source>
</evidence>
<evidence type="ECO:0000259" key="11">
    <source>
        <dbReference type="Pfam" id="PF00712"/>
    </source>
</evidence>
<evidence type="ECO:0000256" key="7">
    <source>
        <dbReference type="ARBA" id="ARBA00022705"/>
    </source>
</evidence>
<organism evidence="14 15">
    <name type="scientific">Collibacillus ludicampi</name>
    <dbReference type="NCBI Taxonomy" id="2771369"/>
    <lineage>
        <taxon>Bacteria</taxon>
        <taxon>Bacillati</taxon>
        <taxon>Bacillota</taxon>
        <taxon>Bacilli</taxon>
        <taxon>Bacillales</taxon>
        <taxon>Alicyclobacillaceae</taxon>
        <taxon>Collibacillus</taxon>
    </lineage>
</organism>
<dbReference type="SMART" id="SM00480">
    <property type="entry name" value="POL3Bc"/>
    <property type="match status" value="1"/>
</dbReference>
<dbReference type="GO" id="GO:0008408">
    <property type="term" value="F:3'-5' exonuclease activity"/>
    <property type="evidence" value="ECO:0007669"/>
    <property type="project" value="InterPro"/>
</dbReference>
<dbReference type="PANTHER" id="PTHR30478">
    <property type="entry name" value="DNA POLYMERASE III SUBUNIT BETA"/>
    <property type="match status" value="1"/>
</dbReference>
<dbReference type="InterPro" id="IPR022637">
    <property type="entry name" value="DNA_polIII_beta_cen"/>
</dbReference>
<evidence type="ECO:0000259" key="13">
    <source>
        <dbReference type="Pfam" id="PF02768"/>
    </source>
</evidence>
<sequence>MKLTLEKYTLVEVLSLVNKAVPKNTSLVVLEAVEIRAEGEWVTFRTTNQEVEIIAGVPVSIMSCDAQVDREGATLVSAKHLLSIAKKLSNGKVMLETRQSENGQVLTIRSGKTELELNVISEPLPQMSRFTPKVEVTIPVHELKAALKAVGYAAAVDDSRPILKSIRMDIRDGKLVAVATDSHRLAKKSVRAVEGNAENIITLTPPASDLVGIVSLLPDDEPVRILANDSAIILKTDTIQVTIRMLEGTYPDTTRVIPGEKTKALGSLTMNRKDFMEAIERALIVGDQNKLPSVHLLYDETTDGQLKIECKCALVGSMVEMLPVSQGKGHVKLLANGKYILDALRPLQSENVVLYFYGELKPFLLDEVESEDIYLVLPIRPN</sequence>
<protein>
    <recommendedName>
        <fullName evidence="3 10">Beta sliding clamp</fullName>
    </recommendedName>
</protein>
<dbReference type="GO" id="GO:0005737">
    <property type="term" value="C:cytoplasm"/>
    <property type="evidence" value="ECO:0007669"/>
    <property type="project" value="UniProtKB-SubCell"/>
</dbReference>
<dbReference type="InterPro" id="IPR001001">
    <property type="entry name" value="DNA_polIII_beta"/>
</dbReference>
<dbReference type="Pfam" id="PF02767">
    <property type="entry name" value="DNA_pol3_beta_2"/>
    <property type="match status" value="1"/>
</dbReference>
<dbReference type="CDD" id="cd00140">
    <property type="entry name" value="beta_clamp"/>
    <property type="match status" value="1"/>
</dbReference>
<feature type="domain" description="DNA polymerase III beta sliding clamp C-terminal" evidence="13">
    <location>
        <begin position="255"/>
        <end position="379"/>
    </location>
</feature>
<evidence type="ECO:0000259" key="12">
    <source>
        <dbReference type="Pfam" id="PF02767"/>
    </source>
</evidence>